<evidence type="ECO:0000256" key="3">
    <source>
        <dbReference type="SAM" id="MobiDB-lite"/>
    </source>
</evidence>
<evidence type="ECO:0000259" key="5">
    <source>
        <dbReference type="Pfam" id="PF01551"/>
    </source>
</evidence>
<dbReference type="InterPro" id="IPR050570">
    <property type="entry name" value="Cell_wall_metabolism_enzyme"/>
</dbReference>
<organism evidence="6 7">
    <name type="scientific">Arcanobacterium canis</name>
    <dbReference type="NCBI Taxonomy" id="999183"/>
    <lineage>
        <taxon>Bacteria</taxon>
        <taxon>Bacillati</taxon>
        <taxon>Actinomycetota</taxon>
        <taxon>Actinomycetes</taxon>
        <taxon>Actinomycetales</taxon>
        <taxon>Actinomycetaceae</taxon>
        <taxon>Arcanobacterium</taxon>
    </lineage>
</organism>
<accession>A0ABY8G1F5</accession>
<sequence length="450" mass="48561">MRKTSACLSALALTVASVCAIPAFADDRSDLVDKQKEQNQKIENLSSSLEGVDMSLQKAYLQLQQTQGKLPGAQDAVAKAEDQLAAANREAQANEALLSAARDELSQINAAISDAKEKAEQSRNNLGELARATYRGQLQPSALSLIVGVTSSKDFLDAYLVSSAISRTQASSLTAFQQAAAQSENQKSRQDAVEAEVSELKAKADAIVVKREETRVQAQAKQEELKKLENDLKEQTKQLEGRKAEFKKNIQTVTAARDATSAEIAKIDAENRRKAAEAARRAAQANRRHQSGRQDSGGSTTSRNTGSGYWLHPPVPAPVYVTSPWGMRIYPFDGSRWMHNGVDLRSSCGEPQRAPADGTVARVVPAAGNSTHGNQIFINHGIVHGSSWVTVTNHLSGFNVRVGQSVSQGQVIGWTGQTGMVTGCHVHFEVWKNGGVINPMSLPSFTQRFG</sequence>
<evidence type="ECO:0000313" key="6">
    <source>
        <dbReference type="EMBL" id="WFM83893.1"/>
    </source>
</evidence>
<dbReference type="Gene3D" id="6.10.250.3150">
    <property type="match status" value="1"/>
</dbReference>
<feature type="domain" description="M23ase beta-sheet core" evidence="5">
    <location>
        <begin position="338"/>
        <end position="439"/>
    </location>
</feature>
<feature type="chain" id="PRO_5046526800" evidence="4">
    <location>
        <begin position="26"/>
        <end position="450"/>
    </location>
</feature>
<proteinExistence type="predicted"/>
<keyword evidence="7" id="KW-1185">Reference proteome</keyword>
<dbReference type="PANTHER" id="PTHR21666:SF289">
    <property type="entry name" value="L-ALA--D-GLU ENDOPEPTIDASE"/>
    <property type="match status" value="1"/>
</dbReference>
<dbReference type="PANTHER" id="PTHR21666">
    <property type="entry name" value="PEPTIDASE-RELATED"/>
    <property type="match status" value="1"/>
</dbReference>
<evidence type="ECO:0000256" key="4">
    <source>
        <dbReference type="SAM" id="SignalP"/>
    </source>
</evidence>
<feature type="coiled-coil region" evidence="2">
    <location>
        <begin position="63"/>
        <end position="132"/>
    </location>
</feature>
<dbReference type="Pfam" id="PF01551">
    <property type="entry name" value="Peptidase_M23"/>
    <property type="match status" value="1"/>
</dbReference>
<keyword evidence="2" id="KW-0175">Coiled coil</keyword>
<reference evidence="6 7" key="1">
    <citation type="submission" date="2023-03" db="EMBL/GenBank/DDBJ databases">
        <title>Complete genome of Arcanobacterium canis strain DSM 25104 isolated in 2010 from a canine otitis externa in Germany.</title>
        <authorList>
            <person name="Borowiak M."/>
            <person name="Kreitlow A."/>
            <person name="Malorny B."/>
            <person name="Laemmler C."/>
            <person name="Prenger-Berninghoff E."/>
            <person name="Ploetz M."/>
            <person name="Abdulmawjood A."/>
        </authorList>
    </citation>
    <scope>NUCLEOTIDE SEQUENCE [LARGE SCALE GENOMIC DNA]</scope>
    <source>
        <strain evidence="6 7">DSM 25104</strain>
    </source>
</reference>
<dbReference type="InterPro" id="IPR016047">
    <property type="entry name" value="M23ase_b-sheet_dom"/>
</dbReference>
<feature type="compositionally biased region" description="Low complexity" evidence="3">
    <location>
        <begin position="296"/>
        <end position="308"/>
    </location>
</feature>
<dbReference type="SUPFAM" id="SSF51261">
    <property type="entry name" value="Duplicated hybrid motif"/>
    <property type="match status" value="1"/>
</dbReference>
<feature type="region of interest" description="Disordered" evidence="3">
    <location>
        <begin position="272"/>
        <end position="310"/>
    </location>
</feature>
<protein>
    <submittedName>
        <fullName evidence="6">Peptidoglycan DD-metalloendopeptidase family protein</fullName>
    </submittedName>
</protein>
<evidence type="ECO:0000256" key="1">
    <source>
        <dbReference type="ARBA" id="ARBA00022729"/>
    </source>
</evidence>
<dbReference type="InterPro" id="IPR011055">
    <property type="entry name" value="Dup_hybrid_motif"/>
</dbReference>
<dbReference type="EMBL" id="CP121208">
    <property type="protein sequence ID" value="WFM83893.1"/>
    <property type="molecule type" value="Genomic_DNA"/>
</dbReference>
<feature type="signal peptide" evidence="4">
    <location>
        <begin position="1"/>
        <end position="25"/>
    </location>
</feature>
<dbReference type="Gene3D" id="2.70.70.10">
    <property type="entry name" value="Glucose Permease (Domain IIA)"/>
    <property type="match status" value="1"/>
</dbReference>
<dbReference type="CDD" id="cd12797">
    <property type="entry name" value="M23_peptidase"/>
    <property type="match status" value="1"/>
</dbReference>
<evidence type="ECO:0000313" key="7">
    <source>
        <dbReference type="Proteomes" id="UP001215216"/>
    </source>
</evidence>
<keyword evidence="1 4" id="KW-0732">Signal</keyword>
<gene>
    <name evidence="6" type="ORF">P7079_02630</name>
</gene>
<dbReference type="Proteomes" id="UP001215216">
    <property type="component" value="Chromosome"/>
</dbReference>
<name>A0ABY8G1F5_9ACTO</name>
<evidence type="ECO:0000256" key="2">
    <source>
        <dbReference type="SAM" id="Coils"/>
    </source>
</evidence>
<dbReference type="RefSeq" id="WP_278013288.1">
    <property type="nucleotide sequence ID" value="NZ_CP121208.1"/>
</dbReference>